<evidence type="ECO:0008006" key="3">
    <source>
        <dbReference type="Google" id="ProtNLM"/>
    </source>
</evidence>
<evidence type="ECO:0000313" key="1">
    <source>
        <dbReference type="EMBL" id="CCA71443.1"/>
    </source>
</evidence>
<accession>G4TJE5</accession>
<dbReference type="OrthoDB" id="3266451at2759"/>
<keyword evidence="2" id="KW-1185">Reference proteome</keyword>
<name>G4TJE5_SERID</name>
<dbReference type="InParanoid" id="G4TJE5"/>
<dbReference type="Proteomes" id="UP000007148">
    <property type="component" value="Unassembled WGS sequence"/>
</dbReference>
<dbReference type="HOGENOM" id="CLU_894631_0_0_1"/>
<evidence type="ECO:0000313" key="2">
    <source>
        <dbReference type="Proteomes" id="UP000007148"/>
    </source>
</evidence>
<protein>
    <recommendedName>
        <fullName evidence="3">F-box domain-containing protein</fullName>
    </recommendedName>
</protein>
<reference evidence="1 2" key="1">
    <citation type="journal article" date="2011" name="PLoS Pathog.">
        <title>Endophytic Life Strategies Decoded by Genome and Transcriptome Analyses of the Mutualistic Root Symbiont Piriformospora indica.</title>
        <authorList>
            <person name="Zuccaro A."/>
            <person name="Lahrmann U."/>
            <person name="Guldener U."/>
            <person name="Langen G."/>
            <person name="Pfiffi S."/>
            <person name="Biedenkopf D."/>
            <person name="Wong P."/>
            <person name="Samans B."/>
            <person name="Grimm C."/>
            <person name="Basiewicz M."/>
            <person name="Murat C."/>
            <person name="Martin F."/>
            <person name="Kogel K.H."/>
        </authorList>
    </citation>
    <scope>NUCLEOTIDE SEQUENCE [LARGE SCALE GENOMIC DNA]</scope>
    <source>
        <strain evidence="1 2">DSM 11827</strain>
    </source>
</reference>
<dbReference type="EMBL" id="CAFZ01000119">
    <property type="protein sequence ID" value="CCA71443.1"/>
    <property type="molecule type" value="Genomic_DNA"/>
</dbReference>
<sequence length="311" mass="35092">MCTRYKPIDSNVKRNRFANSTEAQTLRAVIRQNDSLIHHLNHELNIAERTRAEILARHSAAVTQFEAANSELHATKTYISNIKKQKSLLSSRSCELRGILSPLRRFPPEILSYIFTHAVCADPMDSIVVASKLSQVCAAWRRAALNSSNLVQHPQITSLSIASDIPLLSISEILPSLPMLRIYGSAQVSQLYEWDENTATIPIFSRLQTLIIKGSRWGLDAEAAQLLIERRCLAIGRPKRVNCPGRKDLAPLKQTTLVMEEEARLGTWKDCELLTLAETSSVERKFDPKTEEELVYYRYTWASSLDRASDS</sequence>
<gene>
    <name evidence="1" type="ORF">PIIN_05382</name>
</gene>
<proteinExistence type="predicted"/>
<organism evidence="1 2">
    <name type="scientific">Serendipita indica (strain DSM 11827)</name>
    <name type="common">Root endophyte fungus</name>
    <name type="synonym">Piriformospora indica</name>
    <dbReference type="NCBI Taxonomy" id="1109443"/>
    <lineage>
        <taxon>Eukaryota</taxon>
        <taxon>Fungi</taxon>
        <taxon>Dikarya</taxon>
        <taxon>Basidiomycota</taxon>
        <taxon>Agaricomycotina</taxon>
        <taxon>Agaricomycetes</taxon>
        <taxon>Sebacinales</taxon>
        <taxon>Serendipitaceae</taxon>
        <taxon>Serendipita</taxon>
    </lineage>
</organism>
<comment type="caution">
    <text evidence="1">The sequence shown here is derived from an EMBL/GenBank/DDBJ whole genome shotgun (WGS) entry which is preliminary data.</text>
</comment>
<dbReference type="AlphaFoldDB" id="G4TJE5"/>